<keyword evidence="10" id="KW-0175">Coiled coil</keyword>
<evidence type="ECO:0000256" key="3">
    <source>
        <dbReference type="ARBA" id="ARBA00022670"/>
    </source>
</evidence>
<evidence type="ECO:0000256" key="5">
    <source>
        <dbReference type="ARBA" id="ARBA00022741"/>
    </source>
</evidence>
<dbReference type="GO" id="GO:0016887">
    <property type="term" value="F:ATP hydrolysis activity"/>
    <property type="evidence" value="ECO:0007669"/>
    <property type="project" value="InterPro"/>
</dbReference>
<dbReference type="GO" id="GO:0005524">
    <property type="term" value="F:ATP binding"/>
    <property type="evidence" value="ECO:0007669"/>
    <property type="project" value="UniProtKB-KW"/>
</dbReference>
<dbReference type="InterPro" id="IPR003593">
    <property type="entry name" value="AAA+_ATPase"/>
</dbReference>
<dbReference type="FunFam" id="1.10.8.60:FF:000001">
    <property type="entry name" value="ATP-dependent zinc metalloprotease FtsH"/>
    <property type="match status" value="1"/>
</dbReference>
<keyword evidence="5 11" id="KW-0547">Nucleotide-binding</keyword>
<keyword evidence="9" id="KW-0482">Metalloprotease</keyword>
<dbReference type="PANTHER" id="PTHR23076">
    <property type="entry name" value="METALLOPROTEASE M41 FTSH"/>
    <property type="match status" value="1"/>
</dbReference>
<dbReference type="GO" id="GO:0006508">
    <property type="term" value="P:proteolysis"/>
    <property type="evidence" value="ECO:0007669"/>
    <property type="project" value="UniProtKB-KW"/>
</dbReference>
<dbReference type="InterPro" id="IPR003959">
    <property type="entry name" value="ATPase_AAA_core"/>
</dbReference>
<dbReference type="InterPro" id="IPR003960">
    <property type="entry name" value="ATPase_AAA_CS"/>
</dbReference>
<dbReference type="Gene3D" id="1.10.8.60">
    <property type="match status" value="1"/>
</dbReference>
<gene>
    <name evidence="13" type="ORF">C7B45_01995</name>
</gene>
<accession>A0A2T2WNJ6</accession>
<dbReference type="InterPro" id="IPR000642">
    <property type="entry name" value="Peptidase_M41"/>
</dbReference>
<comment type="similarity">
    <text evidence="11">Belongs to the AAA ATPase family.</text>
</comment>
<dbReference type="SUPFAM" id="SSF52540">
    <property type="entry name" value="P-loop containing nucleoside triphosphate hydrolases"/>
    <property type="match status" value="1"/>
</dbReference>
<reference evidence="13 14" key="1">
    <citation type="journal article" date="2014" name="BMC Genomics">
        <title>Comparison of environmental and isolate Sulfobacillus genomes reveals diverse carbon, sulfur, nitrogen, and hydrogen metabolisms.</title>
        <authorList>
            <person name="Justice N.B."/>
            <person name="Norman A."/>
            <person name="Brown C.T."/>
            <person name="Singh A."/>
            <person name="Thomas B.C."/>
            <person name="Banfield J.F."/>
        </authorList>
    </citation>
    <scope>NUCLEOTIDE SEQUENCE [LARGE SCALE GENOMIC DNA]</scope>
    <source>
        <strain evidence="13">AMDSBA3</strain>
    </source>
</reference>
<comment type="caution">
    <text evidence="13">The sequence shown here is derived from an EMBL/GenBank/DDBJ whole genome shotgun (WGS) entry which is preliminary data.</text>
</comment>
<evidence type="ECO:0000313" key="13">
    <source>
        <dbReference type="EMBL" id="PSR23807.1"/>
    </source>
</evidence>
<protein>
    <submittedName>
        <fullName evidence="13">ATPase</fullName>
    </submittedName>
</protein>
<comment type="cofactor">
    <cofactor evidence="1">
        <name>Zn(2+)</name>
        <dbReference type="ChEBI" id="CHEBI:29105"/>
    </cofactor>
</comment>
<dbReference type="SMART" id="SM00382">
    <property type="entry name" value="AAA"/>
    <property type="match status" value="1"/>
</dbReference>
<dbReference type="GO" id="GO:0030163">
    <property type="term" value="P:protein catabolic process"/>
    <property type="evidence" value="ECO:0007669"/>
    <property type="project" value="TreeGrafter"/>
</dbReference>
<dbReference type="InterPro" id="IPR041569">
    <property type="entry name" value="AAA_lid_3"/>
</dbReference>
<dbReference type="GO" id="GO:0004222">
    <property type="term" value="F:metalloendopeptidase activity"/>
    <property type="evidence" value="ECO:0007669"/>
    <property type="project" value="InterPro"/>
</dbReference>
<dbReference type="Gene3D" id="3.40.50.300">
    <property type="entry name" value="P-loop containing nucleotide triphosphate hydrolases"/>
    <property type="match status" value="1"/>
</dbReference>
<dbReference type="InterPro" id="IPR037219">
    <property type="entry name" value="Peptidase_M41-like"/>
</dbReference>
<name>A0A2T2WNJ6_9FIRM</name>
<keyword evidence="4" id="KW-0479">Metal-binding</keyword>
<evidence type="ECO:0000256" key="7">
    <source>
        <dbReference type="ARBA" id="ARBA00022833"/>
    </source>
</evidence>
<dbReference type="Pfam" id="PF00004">
    <property type="entry name" value="AAA"/>
    <property type="match status" value="1"/>
</dbReference>
<evidence type="ECO:0000256" key="1">
    <source>
        <dbReference type="ARBA" id="ARBA00001947"/>
    </source>
</evidence>
<evidence type="ECO:0000256" key="11">
    <source>
        <dbReference type="RuleBase" id="RU003651"/>
    </source>
</evidence>
<dbReference type="Pfam" id="PF01434">
    <property type="entry name" value="Peptidase_M41"/>
    <property type="match status" value="1"/>
</dbReference>
<dbReference type="GO" id="GO:0046872">
    <property type="term" value="F:metal ion binding"/>
    <property type="evidence" value="ECO:0007669"/>
    <property type="project" value="UniProtKB-KW"/>
</dbReference>
<dbReference type="FunFam" id="3.40.50.300:FF:001025">
    <property type="entry name" value="ATPase family, AAA domain-containing 2B"/>
    <property type="match status" value="1"/>
</dbReference>
<comment type="similarity">
    <text evidence="2">In the C-terminal section; belongs to the peptidase M41 family.</text>
</comment>
<dbReference type="InterPro" id="IPR027417">
    <property type="entry name" value="P-loop_NTPase"/>
</dbReference>
<evidence type="ECO:0000256" key="9">
    <source>
        <dbReference type="ARBA" id="ARBA00023049"/>
    </source>
</evidence>
<dbReference type="SUPFAM" id="SSF140990">
    <property type="entry name" value="FtsH protease domain-like"/>
    <property type="match status" value="1"/>
</dbReference>
<evidence type="ECO:0000256" key="6">
    <source>
        <dbReference type="ARBA" id="ARBA00022801"/>
    </source>
</evidence>
<evidence type="ECO:0000256" key="4">
    <source>
        <dbReference type="ARBA" id="ARBA00022723"/>
    </source>
</evidence>
<dbReference type="PANTHER" id="PTHR23076:SF97">
    <property type="entry name" value="ATP-DEPENDENT ZINC METALLOPROTEASE YME1L1"/>
    <property type="match status" value="1"/>
</dbReference>
<evidence type="ECO:0000256" key="10">
    <source>
        <dbReference type="ARBA" id="ARBA00023054"/>
    </source>
</evidence>
<keyword evidence="6" id="KW-0378">Hydrolase</keyword>
<keyword evidence="8 11" id="KW-0067">ATP-binding</keyword>
<sequence length="490" mass="53496">MLKEMAVGAGVAVMIFLGLRGVDIWPLFLLVGLAGVLFATGLNTRINFGSQRRQVDLGHRSLISFQDIGGQNTAKSELIEALEFILRPDDVQRLGIRPLKGILLTGPPGTGKTLLAKAAANHTDSAFLAASGSEFVEMYAGVGAQRVRQLFEQARQKARQQNMLSAIIFIDEIEVMAGRRGQHHGHLEYDQTLNQLLVEMDGIGVDEDVRVLVMAATNRADLLDPALMRPGRFDRTVRVDLPDRRGREAILLLHTRNKPLDESVDLGQIAAETFGFSGAHLESLCNEAAILALREQSERLTHAHFKAAIDKVMLGERLERRLGREELYRVAIHEGGHAIVGELVNPGSVASITIAPRGLALGFVRQAPHDDRLLETVSELKADIAVCLAGSTAERLLLGEQSTGAASDFQKAWDLARKIVTTGLSTLGVVQEEALSAELLYETIQEIVRDSQELVDELVQSHKPAILQLADILIERETLPGEQVRALMAA</sequence>
<dbReference type="AlphaFoldDB" id="A0A2T2WNJ6"/>
<dbReference type="PROSITE" id="PS00674">
    <property type="entry name" value="AAA"/>
    <property type="match status" value="1"/>
</dbReference>
<evidence type="ECO:0000313" key="14">
    <source>
        <dbReference type="Proteomes" id="UP000241848"/>
    </source>
</evidence>
<keyword evidence="3" id="KW-0645">Protease</keyword>
<dbReference type="GO" id="GO:0004176">
    <property type="term" value="F:ATP-dependent peptidase activity"/>
    <property type="evidence" value="ECO:0007669"/>
    <property type="project" value="InterPro"/>
</dbReference>
<dbReference type="GO" id="GO:0005886">
    <property type="term" value="C:plasma membrane"/>
    <property type="evidence" value="ECO:0007669"/>
    <property type="project" value="TreeGrafter"/>
</dbReference>
<evidence type="ECO:0000259" key="12">
    <source>
        <dbReference type="SMART" id="SM00382"/>
    </source>
</evidence>
<dbReference type="Pfam" id="PF17862">
    <property type="entry name" value="AAA_lid_3"/>
    <property type="match status" value="1"/>
</dbReference>
<evidence type="ECO:0000256" key="8">
    <source>
        <dbReference type="ARBA" id="ARBA00022840"/>
    </source>
</evidence>
<proteinExistence type="inferred from homology"/>
<organism evidence="13 14">
    <name type="scientific">Sulfobacillus acidophilus</name>
    <dbReference type="NCBI Taxonomy" id="53633"/>
    <lineage>
        <taxon>Bacteria</taxon>
        <taxon>Bacillati</taxon>
        <taxon>Bacillota</taxon>
        <taxon>Clostridia</taxon>
        <taxon>Eubacteriales</taxon>
        <taxon>Clostridiales Family XVII. Incertae Sedis</taxon>
        <taxon>Sulfobacillus</taxon>
    </lineage>
</organism>
<dbReference type="EMBL" id="PXYV01000003">
    <property type="protein sequence ID" value="PSR23807.1"/>
    <property type="molecule type" value="Genomic_DNA"/>
</dbReference>
<feature type="domain" description="AAA+ ATPase" evidence="12">
    <location>
        <begin position="98"/>
        <end position="243"/>
    </location>
</feature>
<evidence type="ECO:0000256" key="2">
    <source>
        <dbReference type="ARBA" id="ARBA00010044"/>
    </source>
</evidence>
<dbReference type="Gene3D" id="1.20.58.760">
    <property type="entry name" value="Peptidase M41"/>
    <property type="match status" value="1"/>
</dbReference>
<dbReference type="Proteomes" id="UP000241848">
    <property type="component" value="Unassembled WGS sequence"/>
</dbReference>
<keyword evidence="7" id="KW-0862">Zinc</keyword>